<gene>
    <name evidence="1" type="ORF">NTJ_07217</name>
</gene>
<evidence type="ECO:0000313" key="1">
    <source>
        <dbReference type="EMBL" id="BES94408.1"/>
    </source>
</evidence>
<protein>
    <submittedName>
        <fullName evidence="1">Uncharacterized protein</fullName>
    </submittedName>
</protein>
<dbReference type="EMBL" id="AP028913">
    <property type="protein sequence ID" value="BES94408.1"/>
    <property type="molecule type" value="Genomic_DNA"/>
</dbReference>
<organism evidence="1 2">
    <name type="scientific">Nesidiocoris tenuis</name>
    <dbReference type="NCBI Taxonomy" id="355587"/>
    <lineage>
        <taxon>Eukaryota</taxon>
        <taxon>Metazoa</taxon>
        <taxon>Ecdysozoa</taxon>
        <taxon>Arthropoda</taxon>
        <taxon>Hexapoda</taxon>
        <taxon>Insecta</taxon>
        <taxon>Pterygota</taxon>
        <taxon>Neoptera</taxon>
        <taxon>Paraneoptera</taxon>
        <taxon>Hemiptera</taxon>
        <taxon>Heteroptera</taxon>
        <taxon>Panheteroptera</taxon>
        <taxon>Cimicomorpha</taxon>
        <taxon>Miridae</taxon>
        <taxon>Dicyphina</taxon>
        <taxon>Nesidiocoris</taxon>
    </lineage>
</organism>
<proteinExistence type="predicted"/>
<evidence type="ECO:0000313" key="2">
    <source>
        <dbReference type="Proteomes" id="UP001307889"/>
    </source>
</evidence>
<keyword evidence="2" id="KW-1185">Reference proteome</keyword>
<sequence>MKEAPSAPESIVIVPSVVPLASCTRTSRATWCPCLETISTPLRSKPRRPPAIYGYGCQTASKDLIGIAGPQCLHDILEHCKRGDDPIL</sequence>
<reference evidence="1 2" key="1">
    <citation type="submission" date="2023-09" db="EMBL/GenBank/DDBJ databases">
        <title>Nesidiocoris tenuis whole genome shotgun sequence.</title>
        <authorList>
            <person name="Shibata T."/>
            <person name="Shimoda M."/>
            <person name="Kobayashi T."/>
            <person name="Uehara T."/>
        </authorList>
    </citation>
    <scope>NUCLEOTIDE SEQUENCE [LARGE SCALE GENOMIC DNA]</scope>
    <source>
        <strain evidence="1 2">Japan</strain>
    </source>
</reference>
<dbReference type="Proteomes" id="UP001307889">
    <property type="component" value="Chromosome 5"/>
</dbReference>
<accession>A0ABN7AQC7</accession>
<name>A0ABN7AQC7_9HEMI</name>